<dbReference type="Pfam" id="PF20074">
    <property type="entry name" value="DUF6470"/>
    <property type="match status" value="1"/>
</dbReference>
<dbReference type="InterPro" id="IPR045527">
    <property type="entry name" value="DUF6470"/>
</dbReference>
<accession>A0ABV9FCJ0</accession>
<reference evidence="2" key="1">
    <citation type="journal article" date="2019" name="Int. J. Syst. Evol. Microbiol.">
        <title>The Global Catalogue of Microorganisms (GCM) 10K type strain sequencing project: providing services to taxonomists for standard genome sequencing and annotation.</title>
        <authorList>
            <consortium name="The Broad Institute Genomics Platform"/>
            <consortium name="The Broad Institute Genome Sequencing Center for Infectious Disease"/>
            <person name="Wu L."/>
            <person name="Ma J."/>
        </authorList>
    </citation>
    <scope>NUCLEOTIDE SEQUENCE [LARGE SCALE GENOMIC DNA]</scope>
    <source>
        <strain evidence="2">CCUG 49571</strain>
    </source>
</reference>
<gene>
    <name evidence="1" type="ORF">ACFO3S_15545</name>
</gene>
<name>A0ABV9FCJ0_9BACL</name>
<dbReference type="Proteomes" id="UP001596028">
    <property type="component" value="Unassembled WGS sequence"/>
</dbReference>
<organism evidence="1 2">
    <name type="scientific">Cohnella hongkongensis</name>
    <dbReference type="NCBI Taxonomy" id="178337"/>
    <lineage>
        <taxon>Bacteria</taxon>
        <taxon>Bacillati</taxon>
        <taxon>Bacillota</taxon>
        <taxon>Bacilli</taxon>
        <taxon>Bacillales</taxon>
        <taxon>Paenibacillaceae</taxon>
        <taxon>Cohnella</taxon>
    </lineage>
</organism>
<proteinExistence type="predicted"/>
<comment type="caution">
    <text evidence="1">The sequence shown here is derived from an EMBL/GenBank/DDBJ whole genome shotgun (WGS) entry which is preliminary data.</text>
</comment>
<sequence>MQGITSGPPLGIPKPNPVRTIAPKAEIDASHVPAKLEIRNRSAEIDTDWRQVWDELGLLRPSTYQRQMDRKMAAEFAEGVAINARQGDEAGDLRNPSNPNIFGRQAYEDYMRRSRVEVAIDVAPKSRVKFDVRVHPPEIDVQTRPLAWAKK</sequence>
<evidence type="ECO:0000313" key="2">
    <source>
        <dbReference type="Proteomes" id="UP001596028"/>
    </source>
</evidence>
<dbReference type="EMBL" id="JBHSEP010000011">
    <property type="protein sequence ID" value="MFC4599666.1"/>
    <property type="molecule type" value="Genomic_DNA"/>
</dbReference>
<dbReference type="RefSeq" id="WP_378097898.1">
    <property type="nucleotide sequence ID" value="NZ_JBHSEP010000011.1"/>
</dbReference>
<evidence type="ECO:0000313" key="1">
    <source>
        <dbReference type="EMBL" id="MFC4599666.1"/>
    </source>
</evidence>
<protein>
    <submittedName>
        <fullName evidence="1">DUF6470 family protein</fullName>
    </submittedName>
</protein>
<keyword evidence="2" id="KW-1185">Reference proteome</keyword>